<sequence>MIAIDYCSR</sequence>
<evidence type="ECO:0000313" key="1">
    <source>
        <dbReference type="EMBL" id="AGY99806.1"/>
    </source>
</evidence>
<organismHost>
    <name type="scientific">Bos taurus</name>
    <name type="common">Bovine</name>
    <dbReference type="NCBI Taxonomy" id="9913"/>
</organismHost>
<organismHost>
    <name type="scientific">Felis catus</name>
    <name type="common">Cat</name>
    <name type="synonym">Felis silvestris catus</name>
    <dbReference type="NCBI Taxonomy" id="9685"/>
</organismHost>
<evidence type="ECO:0000313" key="2">
    <source>
        <dbReference type="EMBL" id="AGZ01287.1"/>
    </source>
</evidence>
<dbReference type="Proteomes" id="UP000127103">
    <property type="component" value="Segment"/>
</dbReference>
<organismHost>
    <name type="scientific">Myodes glareolus</name>
    <name type="common">Bank vole</name>
    <name type="synonym">Clethrionomys glareolus</name>
    <dbReference type="NCBI Taxonomy" id="447135"/>
</organismHost>
<dbReference type="EMBL" id="KC813503">
    <property type="protein sequence ID" value="AGY99806.1"/>
    <property type="molecule type" value="Genomic_DNA"/>
</dbReference>
<proteinExistence type="predicted"/>
<evidence type="ECO:0000313" key="4">
    <source>
        <dbReference type="Proteomes" id="UP000166586"/>
    </source>
</evidence>
<accession>U5TG27</accession>
<name>U5TG27_COWPX</name>
<reference evidence="3 4" key="1">
    <citation type="submission" date="2013-03" db="EMBL/GenBank/DDBJ databases">
        <title>Genome-wide comparison of cowpoxviruses reveals a new clade related to Variola virus.</title>
        <authorList>
            <person name="Dabrowski P.W."/>
            <person name="Radonic A."/>
            <person name="Kurth A."/>
            <person name="Nitsche A."/>
        </authorList>
    </citation>
    <scope>NUCLEOTIDE SEQUENCE [LARGE SCALE GENOMIC DNA]</scope>
    <source>
        <strain evidence="2">HumGra07/1</strain>
        <strain evidence="1">RatGer09/1</strain>
    </source>
</reference>
<organismHost>
    <name type="scientific">Mus musculus</name>
    <name type="common">Mouse</name>
    <dbReference type="NCBI Taxonomy" id="10090"/>
</organismHost>
<gene>
    <name evidence="1" type="primary">CPXV004</name>
</gene>
<protein>
    <submittedName>
        <fullName evidence="1">CPXV004 protein</fullName>
    </submittedName>
</protein>
<dbReference type="EMBL" id="KC813510">
    <property type="protein sequence ID" value="AGZ01287.1"/>
    <property type="molecule type" value="Genomic_DNA"/>
</dbReference>
<dbReference type="Proteomes" id="UP000166586">
    <property type="component" value="Segment"/>
</dbReference>
<organismHost>
    <name type="scientific">Homo sapiens</name>
    <name type="common">Human</name>
    <dbReference type="NCBI Taxonomy" id="9606"/>
</organismHost>
<organismHost>
    <name type="scientific">Loxodonta africana</name>
    <name type="common">African elephant</name>
    <dbReference type="NCBI Taxonomy" id="9785"/>
</organismHost>
<organismHost>
    <name type="scientific">Microtus agrestis</name>
    <name type="common">Short-tailed field vole</name>
    <dbReference type="NCBI Taxonomy" id="29092"/>
</organismHost>
<organismHost>
    <name type="scientific">Apodemus sylvaticus</name>
    <name type="common">European woodmouse</name>
    <dbReference type="NCBI Taxonomy" id="10129"/>
</organismHost>
<evidence type="ECO:0000313" key="3">
    <source>
        <dbReference type="Proteomes" id="UP000127103"/>
    </source>
</evidence>
<organism evidence="1 3">
    <name type="scientific">Cowpox virus</name>
    <name type="common">CPV</name>
    <dbReference type="NCBI Taxonomy" id="10243"/>
    <lineage>
        <taxon>Viruses</taxon>
        <taxon>Varidnaviria</taxon>
        <taxon>Bamfordvirae</taxon>
        <taxon>Nucleocytoviricota</taxon>
        <taxon>Pokkesviricetes</taxon>
        <taxon>Chitovirales</taxon>
        <taxon>Poxviridae</taxon>
        <taxon>Chordopoxvirinae</taxon>
        <taxon>Orthopoxvirus</taxon>
        <taxon>Orthopoxvirus cowpox</taxon>
    </lineage>
</organism>